<proteinExistence type="predicted"/>
<dbReference type="InterPro" id="IPR036928">
    <property type="entry name" value="AS_sf"/>
</dbReference>
<keyword evidence="5" id="KW-1185">Reference proteome</keyword>
<dbReference type="InterPro" id="IPR052096">
    <property type="entry name" value="Endocannabinoid_amidase"/>
</dbReference>
<dbReference type="PANTHER" id="PTHR45847">
    <property type="entry name" value="FATTY ACID AMIDE HYDROLASE"/>
    <property type="match status" value="1"/>
</dbReference>
<evidence type="ECO:0000313" key="4">
    <source>
        <dbReference type="EMBL" id="AEP31178.1"/>
    </source>
</evidence>
<feature type="coiled-coil region" evidence="2">
    <location>
        <begin position="370"/>
        <end position="397"/>
    </location>
</feature>
<dbReference type="InterPro" id="IPR023631">
    <property type="entry name" value="Amidase_dom"/>
</dbReference>
<dbReference type="KEGG" id="gni:GNIT_3083"/>
<gene>
    <name evidence="4" type="ordered locus">GNIT_3083</name>
</gene>
<dbReference type="PROSITE" id="PS00571">
    <property type="entry name" value="AMIDASES"/>
    <property type="match status" value="1"/>
</dbReference>
<dbReference type="GO" id="GO:0009062">
    <property type="term" value="P:fatty acid catabolic process"/>
    <property type="evidence" value="ECO:0007669"/>
    <property type="project" value="TreeGrafter"/>
</dbReference>
<accession>G4QIM3</accession>
<evidence type="ECO:0000313" key="5">
    <source>
        <dbReference type="Proteomes" id="UP000009282"/>
    </source>
</evidence>
<dbReference type="EMBL" id="CP003060">
    <property type="protein sequence ID" value="AEP31178.1"/>
    <property type="molecule type" value="Genomic_DNA"/>
</dbReference>
<dbReference type="AlphaFoldDB" id="G4QIM3"/>
<evidence type="ECO:0000256" key="2">
    <source>
        <dbReference type="SAM" id="Coils"/>
    </source>
</evidence>
<dbReference type="PANTHER" id="PTHR45847:SF6">
    <property type="entry name" value="FATTY ACID AMIDE HYDROLASE"/>
    <property type="match status" value="1"/>
</dbReference>
<dbReference type="Pfam" id="PF01425">
    <property type="entry name" value="Amidase"/>
    <property type="match status" value="1"/>
</dbReference>
<dbReference type="eggNOG" id="COG0154">
    <property type="taxonomic scope" value="Bacteria"/>
</dbReference>
<dbReference type="InterPro" id="IPR020556">
    <property type="entry name" value="Amidase_CS"/>
</dbReference>
<evidence type="ECO:0000256" key="1">
    <source>
        <dbReference type="ARBA" id="ARBA00022801"/>
    </source>
</evidence>
<reference evidence="4 5" key="1">
    <citation type="journal article" date="2011" name="J. Bacteriol.">
        <title>Complete genome sequence of seawater bacterium Glaciecola nitratireducens FR1064T.</title>
        <authorList>
            <person name="Bian F."/>
            <person name="Qin Q.L."/>
            <person name="Xie B.B."/>
            <person name="Shu Y.L."/>
            <person name="Zhang X.Y."/>
            <person name="Yu Y."/>
            <person name="Chen B."/>
            <person name="Chen X.L."/>
            <person name="Zhou B.C."/>
            <person name="Zhang Y.Z."/>
        </authorList>
    </citation>
    <scope>NUCLEOTIDE SEQUENCE [LARGE SCALE GENOMIC DNA]</scope>
    <source>
        <strain evidence="5">JCM 12485 / KCTC 12276 / FR1064</strain>
    </source>
</reference>
<dbReference type="GO" id="GO:0004040">
    <property type="term" value="F:amidase activity"/>
    <property type="evidence" value="ECO:0007669"/>
    <property type="project" value="TreeGrafter"/>
</dbReference>
<dbReference type="STRING" id="1085623.GNIT_3083"/>
<feature type="domain" description="Amidase" evidence="3">
    <location>
        <begin position="24"/>
        <end position="495"/>
    </location>
</feature>
<evidence type="ECO:0000259" key="3">
    <source>
        <dbReference type="Pfam" id="PF01425"/>
    </source>
</evidence>
<dbReference type="Proteomes" id="UP000009282">
    <property type="component" value="Chromosome"/>
</dbReference>
<keyword evidence="2" id="KW-0175">Coiled coil</keyword>
<sequence>MEFKNKSAVELIGLLSCGEVSSVELTKYFIQLIKQQDPNLNALVVPTFERALKQASLADEAYKQGNRLGLLHGLPVTVKECFDLIDTPSTFGLLNRCDNYPDKNDIYVQSLLDEGAVILGKSNVSQLLSFTESDNPVYGRTNHAHNQAFSCGGSSGGEGVLIGQGLSPLGIGTDIGGSVRIPAAVNGACGIKPTMGALRDCTRFSPIQDKLPVASCVGPIAQDAASLKLALDIMQKAASQRWDVAPFKNFTNLDITSLKVGFYVDDGLFPVSKPVREAIEKTIDKLKALNVSVTEFHPPNLNKAESIFYRSISINNGEYILGPLDKDKPAMQISKLAMLMKAPAFVRKALQKLLLLCGQKQQARIMQYLAATTLLERDALEQERKAYSEEYIAAMDQSPIGKLDAVIHPISAVPAYLHEAFEKMGLAGTYSLVHNVTGFPAGVANVATVNKKDIEVTTGSIDLAISSAQKCVADSEGMPLSAQIAARPNQEHVVLALIEALHNKPAALCESSSELS</sequence>
<dbReference type="SUPFAM" id="SSF75304">
    <property type="entry name" value="Amidase signature (AS) enzymes"/>
    <property type="match status" value="1"/>
</dbReference>
<keyword evidence="1" id="KW-0378">Hydrolase</keyword>
<organism evidence="4 5">
    <name type="scientific">Glaciecola nitratireducens (strain JCM 12485 / KCTC 12276 / FR1064)</name>
    <dbReference type="NCBI Taxonomy" id="1085623"/>
    <lineage>
        <taxon>Bacteria</taxon>
        <taxon>Pseudomonadati</taxon>
        <taxon>Pseudomonadota</taxon>
        <taxon>Gammaproteobacteria</taxon>
        <taxon>Alteromonadales</taxon>
        <taxon>Alteromonadaceae</taxon>
        <taxon>Brumicola</taxon>
    </lineage>
</organism>
<dbReference type="Gene3D" id="3.90.1300.10">
    <property type="entry name" value="Amidase signature (AS) domain"/>
    <property type="match status" value="1"/>
</dbReference>
<dbReference type="GO" id="GO:0017064">
    <property type="term" value="F:fatty acid amide hydrolase activity"/>
    <property type="evidence" value="ECO:0007669"/>
    <property type="project" value="TreeGrafter"/>
</dbReference>
<dbReference type="HOGENOM" id="CLU_009600_9_3_6"/>
<protein>
    <submittedName>
        <fullName evidence="4">Amidase</fullName>
    </submittedName>
</protein>
<dbReference type="PIRSF" id="PIRSF001221">
    <property type="entry name" value="Amidase_fungi"/>
    <property type="match status" value="1"/>
</dbReference>
<name>G4QIM3_GLANF</name>
<dbReference type="RefSeq" id="WP_014110049.1">
    <property type="nucleotide sequence ID" value="NC_016041.1"/>
</dbReference>